<dbReference type="InterPro" id="IPR027417">
    <property type="entry name" value="P-loop_NTPase"/>
</dbReference>
<accession>A0A6G8Q341</accession>
<dbReference type="AlphaFoldDB" id="A0A6G8Q341"/>
<dbReference type="PANTHER" id="PTHR10605">
    <property type="entry name" value="HEPARAN SULFATE SULFOTRANSFERASE"/>
    <property type="match status" value="1"/>
</dbReference>
<dbReference type="InterPro" id="IPR037359">
    <property type="entry name" value="NST/OST"/>
</dbReference>
<evidence type="ECO:0000313" key="2">
    <source>
        <dbReference type="EMBL" id="QIN80901.1"/>
    </source>
</evidence>
<dbReference type="SUPFAM" id="SSF52540">
    <property type="entry name" value="P-loop containing nucleoside triphosphate hydrolases"/>
    <property type="match status" value="1"/>
</dbReference>
<dbReference type="Pfam" id="PF13469">
    <property type="entry name" value="Sulfotransfer_3"/>
    <property type="match status" value="1"/>
</dbReference>
<dbReference type="PANTHER" id="PTHR10605:SF56">
    <property type="entry name" value="BIFUNCTIONAL HEPARAN SULFATE N-DEACETYLASE_N-SULFOTRANSFERASE"/>
    <property type="match status" value="1"/>
</dbReference>
<organism evidence="2 3">
    <name type="scientific">Rubrobacter marinus</name>
    <dbReference type="NCBI Taxonomy" id="2653852"/>
    <lineage>
        <taxon>Bacteria</taxon>
        <taxon>Bacillati</taxon>
        <taxon>Actinomycetota</taxon>
        <taxon>Rubrobacteria</taxon>
        <taxon>Rubrobacterales</taxon>
        <taxon>Rubrobacteraceae</taxon>
        <taxon>Rubrobacter</taxon>
    </lineage>
</organism>
<dbReference type="Proteomes" id="UP000502706">
    <property type="component" value="Chromosome"/>
</dbReference>
<protein>
    <submittedName>
        <fullName evidence="2">Sulfotransferase</fullName>
    </submittedName>
</protein>
<evidence type="ECO:0000256" key="1">
    <source>
        <dbReference type="ARBA" id="ARBA00022679"/>
    </source>
</evidence>
<name>A0A6G8Q341_9ACTN</name>
<dbReference type="EMBL" id="CP045121">
    <property type="protein sequence ID" value="QIN80901.1"/>
    <property type="molecule type" value="Genomic_DNA"/>
</dbReference>
<keyword evidence="1 2" id="KW-0808">Transferase</keyword>
<dbReference type="KEGG" id="rmar:GBA65_18950"/>
<keyword evidence="3" id="KW-1185">Reference proteome</keyword>
<proteinExistence type="predicted"/>
<dbReference type="GO" id="GO:0008146">
    <property type="term" value="F:sulfotransferase activity"/>
    <property type="evidence" value="ECO:0007669"/>
    <property type="project" value="InterPro"/>
</dbReference>
<dbReference type="Gene3D" id="3.40.50.300">
    <property type="entry name" value="P-loop containing nucleotide triphosphate hydrolases"/>
    <property type="match status" value="1"/>
</dbReference>
<evidence type="ECO:0000313" key="3">
    <source>
        <dbReference type="Proteomes" id="UP000502706"/>
    </source>
</evidence>
<sequence>MPNFLIVGAQKAGTTALYQHLKKHPDVFMSPVKEPHFFAFEGEDLDFRGPRDRETLGHMVVGDEGAYRELFAGANGERARGEASAMYLYMEEAVGGIRRHVPDAKLVAVLRNPADRAFSSFLHMVRDGREPIPDFGRALAAEEGRIGGRWSPIWHYRRMGFYHEQLSRYYEAFGPERLRVYLYEDLEGSPERVLRDIHEFIGVDPSFVPDVSARYNVSGVPKSRRLHALHRFLLRPNPVKSALKPFFPKGLRRRMVEGSLNALRNRNLVKPPFPDEVRRGLIEGYREDISKLETLLDRDLSGWLR</sequence>
<reference evidence="2 3" key="1">
    <citation type="submission" date="2019-10" db="EMBL/GenBank/DDBJ databases">
        <title>Rubrobacter sp nov SCSIO 52915 isolated from a deep-sea sediment in the South China Sea.</title>
        <authorList>
            <person name="Chen R.W."/>
        </authorList>
    </citation>
    <scope>NUCLEOTIDE SEQUENCE [LARGE SCALE GENOMIC DNA]</scope>
    <source>
        <strain evidence="2 3">SCSIO 52915</strain>
    </source>
</reference>
<gene>
    <name evidence="2" type="ORF">GBA65_18950</name>
</gene>